<dbReference type="SUPFAM" id="SSF53335">
    <property type="entry name" value="S-adenosyl-L-methionine-dependent methyltransferases"/>
    <property type="match status" value="1"/>
</dbReference>
<dbReference type="InterPro" id="IPR003356">
    <property type="entry name" value="DNA_methylase_A-5"/>
</dbReference>
<keyword evidence="3" id="KW-1185">Reference proteome</keyword>
<dbReference type="Gene3D" id="3.40.50.150">
    <property type="entry name" value="Vaccinia Virus protein VP39"/>
    <property type="match status" value="1"/>
</dbReference>
<sequence length="134" mass="15330">MNKNKHNETVGSTVERSDERIKDTGEVFTPLELCREMVNEIPESTLQDPNSTFLDNSAGCGNFLIALRDRLLEYHELSHIVDNMIYCVELMEDNHREICKTMGVSTDHPHYVRANALEYDYSFGNPVGLEGFFV</sequence>
<dbReference type="EMBL" id="KJ019052">
    <property type="protein sequence ID" value="AIX19942.1"/>
    <property type="molecule type" value="Genomic_DNA"/>
</dbReference>
<organism evidence="2 3">
    <name type="scientific">Synechococcus phage ACG-2014f_Syn7803C7</name>
    <dbReference type="NCBI Taxonomy" id="2790345"/>
    <lineage>
        <taxon>Viruses</taxon>
        <taxon>Duplodnaviria</taxon>
        <taxon>Heunggongvirae</taxon>
        <taxon>Uroviricota</taxon>
        <taxon>Caudoviricetes</taxon>
        <taxon>Pantevenvirales</taxon>
        <taxon>Kyanoviridae</taxon>
        <taxon>Atlauavirus</taxon>
        <taxon>Atlauavirus acg2014f</taxon>
    </lineage>
</organism>
<gene>
    <name evidence="2" type="ORF">Syn7803C7_51</name>
</gene>
<protein>
    <recommendedName>
        <fullName evidence="1">DNA methylase adenine-specific domain-containing protein</fullName>
    </recommendedName>
</protein>
<feature type="domain" description="DNA methylase adenine-specific" evidence="1">
    <location>
        <begin position="19"/>
        <end position="95"/>
    </location>
</feature>
<evidence type="ECO:0000259" key="1">
    <source>
        <dbReference type="Pfam" id="PF02384"/>
    </source>
</evidence>
<reference evidence="2 3" key="1">
    <citation type="submission" date="2013-12" db="EMBL/GenBank/DDBJ databases">
        <title>Ecological redundancy of diverse viral populations within a natural community.</title>
        <authorList>
            <person name="Gregory A.C."/>
            <person name="LaButti K."/>
            <person name="Copeland A."/>
            <person name="Woyke T."/>
            <person name="Sullivan M.B."/>
        </authorList>
    </citation>
    <scope>NUCLEOTIDE SEQUENCE [LARGE SCALE GENOMIC DNA]</scope>
    <source>
        <strain evidence="2">Syn7803C7</strain>
    </source>
</reference>
<dbReference type="InterPro" id="IPR029063">
    <property type="entry name" value="SAM-dependent_MTases_sf"/>
</dbReference>
<dbReference type="KEGG" id="vg:24171901"/>
<dbReference type="Pfam" id="PF02384">
    <property type="entry name" value="N6_Mtase"/>
    <property type="match status" value="1"/>
</dbReference>
<proteinExistence type="predicted"/>
<dbReference type="Proteomes" id="UP000185323">
    <property type="component" value="Segment"/>
</dbReference>
<dbReference type="GO" id="GO:0003677">
    <property type="term" value="F:DNA binding"/>
    <property type="evidence" value="ECO:0007669"/>
    <property type="project" value="InterPro"/>
</dbReference>
<accession>A0A0E3F0G4</accession>
<evidence type="ECO:0000313" key="3">
    <source>
        <dbReference type="Proteomes" id="UP000185323"/>
    </source>
</evidence>
<evidence type="ECO:0000313" key="2">
    <source>
        <dbReference type="EMBL" id="AIX19942.1"/>
    </source>
</evidence>
<dbReference type="GO" id="GO:0008170">
    <property type="term" value="F:N-methyltransferase activity"/>
    <property type="evidence" value="ECO:0007669"/>
    <property type="project" value="InterPro"/>
</dbReference>
<name>A0A0E3F0G4_9CAUD</name>